<dbReference type="InterPro" id="IPR037185">
    <property type="entry name" value="EmrE-like"/>
</dbReference>
<dbReference type="PANTHER" id="PTHR32322">
    <property type="entry name" value="INNER MEMBRANE TRANSPORTER"/>
    <property type="match status" value="1"/>
</dbReference>
<feature type="transmembrane region" description="Helical" evidence="6">
    <location>
        <begin position="242"/>
        <end position="260"/>
    </location>
</feature>
<accession>A0A847S1J8</accession>
<dbReference type="RefSeq" id="WP_168875271.1">
    <property type="nucleotide sequence ID" value="NZ_JABAIM010000001.1"/>
</dbReference>
<evidence type="ECO:0000256" key="1">
    <source>
        <dbReference type="ARBA" id="ARBA00004141"/>
    </source>
</evidence>
<keyword evidence="9" id="KW-1185">Reference proteome</keyword>
<organism evidence="8 9">
    <name type="scientific">Leeia aquatica</name>
    <dbReference type="NCBI Taxonomy" id="2725557"/>
    <lineage>
        <taxon>Bacteria</taxon>
        <taxon>Pseudomonadati</taxon>
        <taxon>Pseudomonadota</taxon>
        <taxon>Betaproteobacteria</taxon>
        <taxon>Neisseriales</taxon>
        <taxon>Leeiaceae</taxon>
        <taxon>Leeia</taxon>
    </lineage>
</organism>
<evidence type="ECO:0000256" key="3">
    <source>
        <dbReference type="ARBA" id="ARBA00022692"/>
    </source>
</evidence>
<dbReference type="PANTHER" id="PTHR32322:SF2">
    <property type="entry name" value="EAMA DOMAIN-CONTAINING PROTEIN"/>
    <property type="match status" value="1"/>
</dbReference>
<dbReference type="AlphaFoldDB" id="A0A847S1J8"/>
<gene>
    <name evidence="8" type="ORF">HF682_00315</name>
</gene>
<keyword evidence="4 6" id="KW-1133">Transmembrane helix</keyword>
<name>A0A847S1J8_9NEIS</name>
<feature type="transmembrane region" description="Helical" evidence="6">
    <location>
        <begin position="266"/>
        <end position="285"/>
    </location>
</feature>
<dbReference type="Gene3D" id="1.10.3730.20">
    <property type="match status" value="1"/>
</dbReference>
<feature type="transmembrane region" description="Helical" evidence="6">
    <location>
        <begin position="33"/>
        <end position="51"/>
    </location>
</feature>
<evidence type="ECO:0000256" key="6">
    <source>
        <dbReference type="SAM" id="Phobius"/>
    </source>
</evidence>
<feature type="transmembrane region" description="Helical" evidence="6">
    <location>
        <begin position="178"/>
        <end position="203"/>
    </location>
</feature>
<keyword evidence="3 6" id="KW-0812">Transmembrane</keyword>
<dbReference type="InterPro" id="IPR050638">
    <property type="entry name" value="AA-Vitamin_Transporters"/>
</dbReference>
<reference evidence="8 9" key="1">
    <citation type="submission" date="2020-04" db="EMBL/GenBank/DDBJ databases">
        <title>Draft genome of Leeia sp. IMCC25680.</title>
        <authorList>
            <person name="Song J."/>
            <person name="Cho J.-C."/>
        </authorList>
    </citation>
    <scope>NUCLEOTIDE SEQUENCE [LARGE SCALE GENOMIC DNA]</scope>
    <source>
        <strain evidence="8 9">IMCC25680</strain>
    </source>
</reference>
<comment type="similarity">
    <text evidence="2">Belongs to the EamA transporter family.</text>
</comment>
<proteinExistence type="inferred from homology"/>
<dbReference type="Proteomes" id="UP000587991">
    <property type="component" value="Unassembled WGS sequence"/>
</dbReference>
<feature type="transmembrane region" description="Helical" evidence="6">
    <location>
        <begin position="63"/>
        <end position="84"/>
    </location>
</feature>
<evidence type="ECO:0000256" key="4">
    <source>
        <dbReference type="ARBA" id="ARBA00022989"/>
    </source>
</evidence>
<evidence type="ECO:0000313" key="8">
    <source>
        <dbReference type="EMBL" id="NLR73603.1"/>
    </source>
</evidence>
<comment type="caution">
    <text evidence="8">The sequence shown here is derived from an EMBL/GenBank/DDBJ whole genome shotgun (WGS) entry which is preliminary data.</text>
</comment>
<feature type="domain" description="EamA" evidence="7">
    <location>
        <begin position="4"/>
        <end position="135"/>
    </location>
</feature>
<feature type="domain" description="EamA" evidence="7">
    <location>
        <begin position="149"/>
        <end position="281"/>
    </location>
</feature>
<dbReference type="EMBL" id="JABAIM010000001">
    <property type="protein sequence ID" value="NLR73603.1"/>
    <property type="molecule type" value="Genomic_DNA"/>
</dbReference>
<feature type="transmembrane region" description="Helical" evidence="6">
    <location>
        <begin position="215"/>
        <end position="235"/>
    </location>
</feature>
<dbReference type="SUPFAM" id="SSF103481">
    <property type="entry name" value="Multidrug resistance efflux transporter EmrE"/>
    <property type="match status" value="2"/>
</dbReference>
<evidence type="ECO:0000256" key="5">
    <source>
        <dbReference type="ARBA" id="ARBA00023136"/>
    </source>
</evidence>
<feature type="transmembrane region" description="Helical" evidence="6">
    <location>
        <begin position="90"/>
        <end position="107"/>
    </location>
</feature>
<keyword evidence="5 6" id="KW-0472">Membrane</keyword>
<evidence type="ECO:0000256" key="2">
    <source>
        <dbReference type="ARBA" id="ARBA00007362"/>
    </source>
</evidence>
<dbReference type="InterPro" id="IPR000620">
    <property type="entry name" value="EamA_dom"/>
</dbReference>
<sequence length="303" mass="32949">MFNLMLYVVTVLIWGTTWLAIKWQLGVVPVPVSIAWRFLLASLVLMLVLLLRREWRLPPKAAMPFVLAQGVALFCLNFLCFYHAEQTVPSGLVAVIFSLAPILNAINGKLFLKREMQPSVLVGAVVGLAGIVCLFLPEWRHWQAGMGQGVLVAALGTICFSSGNLLSSRMQGMGLTPLFTNAWAMLVGATILTVGSLLAGLSFEPEWTPRYLSALVYLAIPGSVIGFTAYLMLVGRIGPDRAAYCTLLFPVVALVASSLFEQYQWTGWTVLGLLLVVAGNLIGLANARRALWAMLTGRQLQPG</sequence>
<feature type="transmembrane region" description="Helical" evidence="6">
    <location>
        <begin position="119"/>
        <end position="137"/>
    </location>
</feature>
<feature type="transmembrane region" description="Helical" evidence="6">
    <location>
        <begin position="149"/>
        <end position="166"/>
    </location>
</feature>
<evidence type="ECO:0000313" key="9">
    <source>
        <dbReference type="Proteomes" id="UP000587991"/>
    </source>
</evidence>
<comment type="subcellular location">
    <subcellularLocation>
        <location evidence="1">Membrane</location>
        <topology evidence="1">Multi-pass membrane protein</topology>
    </subcellularLocation>
</comment>
<evidence type="ECO:0000259" key="7">
    <source>
        <dbReference type="Pfam" id="PF00892"/>
    </source>
</evidence>
<dbReference type="GO" id="GO:0016020">
    <property type="term" value="C:membrane"/>
    <property type="evidence" value="ECO:0007669"/>
    <property type="project" value="UniProtKB-SubCell"/>
</dbReference>
<feature type="transmembrane region" description="Helical" evidence="6">
    <location>
        <begin position="5"/>
        <end position="21"/>
    </location>
</feature>
<dbReference type="Pfam" id="PF00892">
    <property type="entry name" value="EamA"/>
    <property type="match status" value="2"/>
</dbReference>
<protein>
    <submittedName>
        <fullName evidence="8">EamA family transporter</fullName>
    </submittedName>
</protein>